<reference evidence="1 2" key="1">
    <citation type="submission" date="2019-04" db="EMBL/GenBank/DDBJ databases">
        <authorList>
            <person name="Schori C."/>
            <person name="Ahrens C."/>
        </authorList>
    </citation>
    <scope>NUCLEOTIDE SEQUENCE [LARGE SCALE GENOMIC DNA]</scope>
    <source>
        <strain evidence="1 2">DSM 2950</strain>
    </source>
</reference>
<evidence type="ECO:0008006" key="3">
    <source>
        <dbReference type="Google" id="ProtNLM"/>
    </source>
</evidence>
<organism evidence="1 2">
    <name type="scientific">Blautia producta</name>
    <dbReference type="NCBI Taxonomy" id="33035"/>
    <lineage>
        <taxon>Bacteria</taxon>
        <taxon>Bacillati</taxon>
        <taxon>Bacillota</taxon>
        <taxon>Clostridia</taxon>
        <taxon>Lachnospirales</taxon>
        <taxon>Lachnospiraceae</taxon>
        <taxon>Blautia</taxon>
    </lineage>
</organism>
<evidence type="ECO:0000313" key="2">
    <source>
        <dbReference type="Proteomes" id="UP000515789"/>
    </source>
</evidence>
<dbReference type="RefSeq" id="WP_018596964.1">
    <property type="nucleotide sequence ID" value="NZ_AP031416.1"/>
</dbReference>
<protein>
    <recommendedName>
        <fullName evidence="3">BIG2 domain-containing protein</fullName>
    </recommendedName>
</protein>
<evidence type="ECO:0000313" key="1">
    <source>
        <dbReference type="EMBL" id="QMW80942.1"/>
    </source>
</evidence>
<sequence length="65" mass="7169">MTDDKNVTWSSSDKNVVRVTGTGVDKETALVVAEGHSSLPNIMLLYMSSVPETEQPEQEEMIKSQ</sequence>
<name>A0A7G5N249_9FIRM</name>
<proteinExistence type="predicted"/>
<dbReference type="AlphaFoldDB" id="A0A7G5N249"/>
<dbReference type="GeneID" id="75053547"/>
<dbReference type="EMBL" id="CP039126">
    <property type="protein sequence ID" value="QMW80942.1"/>
    <property type="molecule type" value="Genomic_DNA"/>
</dbReference>
<accession>A0A7G5N249</accession>
<dbReference type="Proteomes" id="UP000515789">
    <property type="component" value="Chromosome"/>
</dbReference>
<gene>
    <name evidence="1" type="ORF">E5259_27095</name>
</gene>